<dbReference type="RefSeq" id="WP_222584890.1">
    <property type="nucleotide sequence ID" value="NZ_JAHVHP010000002.1"/>
</dbReference>
<accession>A0ABS7N8P4</accession>
<comment type="caution">
    <text evidence="2">The sequence shown here is derived from an EMBL/GenBank/DDBJ whole genome shotgun (WGS) entry which is preliminary data.</text>
</comment>
<dbReference type="InterPro" id="IPR051450">
    <property type="entry name" value="Gfo/Idh/MocA_Oxidoreductases"/>
</dbReference>
<dbReference type="SUPFAM" id="SSF51735">
    <property type="entry name" value="NAD(P)-binding Rossmann-fold domains"/>
    <property type="match status" value="1"/>
</dbReference>
<dbReference type="SUPFAM" id="SSF55347">
    <property type="entry name" value="Glyceraldehyde-3-phosphate dehydrogenase-like, C-terminal domain"/>
    <property type="match status" value="1"/>
</dbReference>
<evidence type="ECO:0000313" key="2">
    <source>
        <dbReference type="EMBL" id="MBY5952694.1"/>
    </source>
</evidence>
<evidence type="ECO:0000313" key="3">
    <source>
        <dbReference type="Proteomes" id="UP000766609"/>
    </source>
</evidence>
<reference evidence="2 3" key="1">
    <citation type="submission" date="2021-06" db="EMBL/GenBank/DDBJ databases">
        <title>44 bacteria genomes isolated from Dapeng, Shenzhen.</title>
        <authorList>
            <person name="Zheng W."/>
            <person name="Yu S."/>
            <person name="Huang Y."/>
        </authorList>
    </citation>
    <scope>NUCLEOTIDE SEQUENCE [LARGE SCALE GENOMIC DNA]</scope>
    <source>
        <strain evidence="2 3">DP5N14-6</strain>
    </source>
</reference>
<proteinExistence type="predicted"/>
<gene>
    <name evidence="2" type="ORF">KUV23_17020</name>
</gene>
<dbReference type="Gene3D" id="3.30.360.10">
    <property type="entry name" value="Dihydrodipicolinate Reductase, domain 2"/>
    <property type="match status" value="1"/>
</dbReference>
<feature type="domain" description="Gfo/Idh/MocA-like oxidoreductase N-terminal" evidence="1">
    <location>
        <begin position="3"/>
        <end position="104"/>
    </location>
</feature>
<dbReference type="Proteomes" id="UP000766609">
    <property type="component" value="Unassembled WGS sequence"/>
</dbReference>
<dbReference type="Gene3D" id="3.40.50.720">
    <property type="entry name" value="NAD(P)-binding Rossmann-like Domain"/>
    <property type="match status" value="1"/>
</dbReference>
<dbReference type="EMBL" id="JAHVHP010000002">
    <property type="protein sequence ID" value="MBY5952694.1"/>
    <property type="molecule type" value="Genomic_DNA"/>
</dbReference>
<protein>
    <submittedName>
        <fullName evidence="2">Gfo/Idh/MocA family oxidoreductase</fullName>
    </submittedName>
</protein>
<evidence type="ECO:0000259" key="1">
    <source>
        <dbReference type="Pfam" id="PF01408"/>
    </source>
</evidence>
<dbReference type="InterPro" id="IPR036291">
    <property type="entry name" value="NAD(P)-bd_dom_sf"/>
</dbReference>
<dbReference type="PANTHER" id="PTHR43377:SF6">
    <property type="entry name" value="GFO_IDH_MOCA-LIKE OXIDOREDUCTASE N-TERMINAL DOMAIN-CONTAINING PROTEIN"/>
    <property type="match status" value="1"/>
</dbReference>
<name>A0ABS7N8P4_9BACT</name>
<keyword evidence="3" id="KW-1185">Reference proteome</keyword>
<dbReference type="InterPro" id="IPR000683">
    <property type="entry name" value="Gfo/Idh/MocA-like_OxRdtase_N"/>
</dbReference>
<dbReference type="PANTHER" id="PTHR43377">
    <property type="entry name" value="BILIVERDIN REDUCTASE A"/>
    <property type="match status" value="1"/>
</dbReference>
<dbReference type="Pfam" id="PF01408">
    <property type="entry name" value="GFO_IDH_MocA"/>
    <property type="match status" value="1"/>
</dbReference>
<organism evidence="2 3">
    <name type="scientific">Algoriphagus marincola</name>
    <dbReference type="NCBI Taxonomy" id="264027"/>
    <lineage>
        <taxon>Bacteria</taxon>
        <taxon>Pseudomonadati</taxon>
        <taxon>Bacteroidota</taxon>
        <taxon>Cytophagia</taxon>
        <taxon>Cytophagales</taxon>
        <taxon>Cyclobacteriaceae</taxon>
        <taxon>Algoriphagus</taxon>
    </lineage>
</organism>
<sequence>MKKVGLVGFGIWGRNILRDLISLGVEVLVFDPEESKEKEASELGASFFSINWDPSHQVDAWIISSPAITHFEVLIDLIPSDKPIFVEKPLTCSLEEAIELEKYVDRPIFVMHNWRYHGGIKLLSEIVKSGELGELRFLKSNRCNWTSPRSDVDSVWTLIPHDITIAYSILGHFPEPISAVEETYRGIARGMTAILGKSIPCVFEVSNRYYDKRREVRLHFEKGVAVLPDEKVDYIEIYFGDDRSKPDSVQMEKRKFEARAPLLEELSQFIDFLFGGKEPPTSLSEGIMVIKTIARLKELSRLK</sequence>